<proteinExistence type="predicted"/>
<accession>A0A8H5ZTU0</accession>
<dbReference type="Pfam" id="PF09362">
    <property type="entry name" value="DUF1996"/>
    <property type="match status" value="1"/>
</dbReference>
<protein>
    <recommendedName>
        <fullName evidence="2">DUF1996 domain-containing protein</fullName>
    </recommendedName>
</protein>
<feature type="non-terminal residue" evidence="3">
    <location>
        <position position="77"/>
    </location>
</feature>
<feature type="chain" id="PRO_5034586906" description="DUF1996 domain-containing protein" evidence="1">
    <location>
        <begin position="16"/>
        <end position="77"/>
    </location>
</feature>
<evidence type="ECO:0000256" key="1">
    <source>
        <dbReference type="SAM" id="SignalP"/>
    </source>
</evidence>
<comment type="caution">
    <text evidence="3">The sequence shown here is derived from an EMBL/GenBank/DDBJ whole genome shotgun (WGS) entry which is preliminary data.</text>
</comment>
<dbReference type="InterPro" id="IPR018535">
    <property type="entry name" value="DUF1996"/>
</dbReference>
<keyword evidence="4" id="KW-1185">Reference proteome</keyword>
<evidence type="ECO:0000313" key="3">
    <source>
        <dbReference type="EMBL" id="KAF5855192.1"/>
    </source>
</evidence>
<reference evidence="3 4" key="1">
    <citation type="submission" date="2019-04" db="EMBL/GenBank/DDBJ databases">
        <title>Aspergillus burnettii sp. nov., novel species from soil in southeast Queensland.</title>
        <authorList>
            <person name="Gilchrist C.L.M."/>
            <person name="Pitt J.I."/>
            <person name="Lange L."/>
            <person name="Lacey H.J."/>
            <person name="Vuong D."/>
            <person name="Midgley D.J."/>
            <person name="Greenfield P."/>
            <person name="Bradbury M."/>
            <person name="Lacey E."/>
            <person name="Busk P.K."/>
            <person name="Pilgaard B."/>
            <person name="Chooi Y.H."/>
            <person name="Piggott A.M."/>
        </authorList>
    </citation>
    <scope>NUCLEOTIDE SEQUENCE [LARGE SCALE GENOMIC DNA]</scope>
    <source>
        <strain evidence="3 4">FRR 5400</strain>
    </source>
</reference>
<gene>
    <name evidence="3" type="ORF">ETB97_009746</name>
</gene>
<keyword evidence="1" id="KW-0732">Signal</keyword>
<feature type="signal peptide" evidence="1">
    <location>
        <begin position="1"/>
        <end position="15"/>
    </location>
</feature>
<dbReference type="PANTHER" id="PTHR43662:SF12">
    <property type="entry name" value="DUF1996 DOMAIN-CONTAINING PROTEIN-RELATED"/>
    <property type="match status" value="1"/>
</dbReference>
<organism evidence="3 4">
    <name type="scientific">Petromyces alliaceus</name>
    <name type="common">Aspergillus alliaceus</name>
    <dbReference type="NCBI Taxonomy" id="209559"/>
    <lineage>
        <taxon>Eukaryota</taxon>
        <taxon>Fungi</taxon>
        <taxon>Dikarya</taxon>
        <taxon>Ascomycota</taxon>
        <taxon>Pezizomycotina</taxon>
        <taxon>Eurotiomycetes</taxon>
        <taxon>Eurotiomycetidae</taxon>
        <taxon>Eurotiales</taxon>
        <taxon>Aspergillaceae</taxon>
        <taxon>Aspergillus</taxon>
        <taxon>Aspergillus subgen. Circumdati</taxon>
    </lineage>
</organism>
<feature type="domain" description="DUF1996" evidence="2">
    <location>
        <begin position="30"/>
        <end position="77"/>
    </location>
</feature>
<dbReference type="EMBL" id="SPNV01000483">
    <property type="protein sequence ID" value="KAF5855192.1"/>
    <property type="molecule type" value="Genomic_DNA"/>
</dbReference>
<evidence type="ECO:0000259" key="2">
    <source>
        <dbReference type="Pfam" id="PF09362"/>
    </source>
</evidence>
<evidence type="ECO:0000313" key="4">
    <source>
        <dbReference type="Proteomes" id="UP000541154"/>
    </source>
</evidence>
<name>A0A8H5ZTU0_PETAA</name>
<dbReference type="PANTHER" id="PTHR43662">
    <property type="match status" value="1"/>
</dbReference>
<dbReference type="AlphaFoldDB" id="A0A8H5ZTU0"/>
<dbReference type="Proteomes" id="UP000541154">
    <property type="component" value="Unassembled WGS sequence"/>
</dbReference>
<sequence length="77" mass="8434">MYFIALVAAAGLAHAYTVVVSEQFMMKNIDPIVLPGQYKSLMHSFFRSDAVTINTNTSAELRASCSTAENPNDLSVY</sequence>